<dbReference type="PANTHER" id="PTHR40788">
    <property type="entry name" value="CLR5 DOMAIN-CONTAINING PROTEIN-RELATED"/>
    <property type="match status" value="1"/>
</dbReference>
<gene>
    <name evidence="3" type="ORF">PNOK_0567700</name>
</gene>
<feature type="region of interest" description="Disordered" evidence="1">
    <location>
        <begin position="458"/>
        <end position="515"/>
    </location>
</feature>
<dbReference type="InParanoid" id="A0A286UH85"/>
<proteinExistence type="predicted"/>
<dbReference type="InterPro" id="IPR002048">
    <property type="entry name" value="EF_hand_dom"/>
</dbReference>
<feature type="compositionally biased region" description="Polar residues" evidence="1">
    <location>
        <begin position="594"/>
        <end position="614"/>
    </location>
</feature>
<dbReference type="PANTHER" id="PTHR40788:SF1">
    <property type="entry name" value="IPA PROTEIN"/>
    <property type="match status" value="1"/>
</dbReference>
<evidence type="ECO:0000313" key="4">
    <source>
        <dbReference type="Proteomes" id="UP000217199"/>
    </source>
</evidence>
<reference evidence="3 4" key="1">
    <citation type="journal article" date="2017" name="Mol. Ecol.">
        <title>Comparative and population genomic landscape of Phellinus noxius: A hypervariable fungus causing root rot in trees.</title>
        <authorList>
            <person name="Chung C.L."/>
            <person name="Lee T.J."/>
            <person name="Akiba M."/>
            <person name="Lee H.H."/>
            <person name="Kuo T.H."/>
            <person name="Liu D."/>
            <person name="Ke H.M."/>
            <person name="Yokoi T."/>
            <person name="Roa M.B."/>
            <person name="Lu M.J."/>
            <person name="Chang Y.Y."/>
            <person name="Ann P.J."/>
            <person name="Tsai J.N."/>
            <person name="Chen C.Y."/>
            <person name="Tzean S.S."/>
            <person name="Ota Y."/>
            <person name="Hattori T."/>
            <person name="Sahashi N."/>
            <person name="Liou R.F."/>
            <person name="Kikuchi T."/>
            <person name="Tsai I.J."/>
        </authorList>
    </citation>
    <scope>NUCLEOTIDE SEQUENCE [LARGE SCALE GENOMIC DNA]</scope>
    <source>
        <strain evidence="3 4">FFPRI411160</strain>
    </source>
</reference>
<dbReference type="EMBL" id="NBII01000005">
    <property type="protein sequence ID" value="PAV18834.1"/>
    <property type="molecule type" value="Genomic_DNA"/>
</dbReference>
<feature type="compositionally biased region" description="Basic residues" evidence="1">
    <location>
        <begin position="624"/>
        <end position="635"/>
    </location>
</feature>
<protein>
    <recommendedName>
        <fullName evidence="2">EF-hand domain-containing protein</fullName>
    </recommendedName>
</protein>
<dbReference type="Proteomes" id="UP000217199">
    <property type="component" value="Unassembled WGS sequence"/>
</dbReference>
<name>A0A286UH85_9AGAM</name>
<feature type="compositionally biased region" description="Basic residues" evidence="1">
    <location>
        <begin position="582"/>
        <end position="591"/>
    </location>
</feature>
<feature type="compositionally biased region" description="Basic and acidic residues" evidence="1">
    <location>
        <begin position="8"/>
        <end position="28"/>
    </location>
</feature>
<keyword evidence="4" id="KW-1185">Reference proteome</keyword>
<dbReference type="OrthoDB" id="2922289at2759"/>
<dbReference type="STRING" id="2282107.A0A286UH85"/>
<evidence type="ECO:0000259" key="2">
    <source>
        <dbReference type="PROSITE" id="PS50222"/>
    </source>
</evidence>
<feature type="domain" description="EF-hand" evidence="2">
    <location>
        <begin position="784"/>
        <end position="819"/>
    </location>
</feature>
<feature type="region of interest" description="Disordered" evidence="1">
    <location>
        <begin position="1"/>
        <end position="37"/>
    </location>
</feature>
<dbReference type="PROSITE" id="PS50222">
    <property type="entry name" value="EF_HAND_2"/>
    <property type="match status" value="1"/>
</dbReference>
<dbReference type="GO" id="GO:0005509">
    <property type="term" value="F:calcium ion binding"/>
    <property type="evidence" value="ECO:0007669"/>
    <property type="project" value="InterPro"/>
</dbReference>
<comment type="caution">
    <text evidence="3">The sequence shown here is derived from an EMBL/GenBank/DDBJ whole genome shotgun (WGS) entry which is preliminary data.</text>
</comment>
<feature type="region of interest" description="Disordered" evidence="1">
    <location>
        <begin position="571"/>
        <end position="669"/>
    </location>
</feature>
<dbReference type="AlphaFoldDB" id="A0A286UH85"/>
<accession>A0A286UH85</accession>
<sequence length="895" mass="101186">MSGQQSNSRRDTKAIIKRDTHPISRKGESGSIVGTRELGPPISTQRALLLRNGKDGVWGKGEVTKIYGREKLVILAEDAKRQEKEERIKRALESSMLNSVKSPFRLEAIKTMAQSQMDASIDIINTLHKEDLCYDFVLSEIKAICPPRTVIDEQSPGFIAEQFGICVHNMHMLASAWVIVYESIRKMEEMGLVDREVRNQIRGSASMRQIYYLTNDLLRQIVTIIQQRLRNIVQNTEHFHVYFKENKDSRGRREFRETEASRMYKSFLDSTIIELCFPGSAYNSQVLLALLHVIEYGDRSKEIRYCPQVMWDTIGDLANALMLLDLFETPLLNSEGVVEVDPNLTKVGEFLAWEEAQSMSIAAAMQISSYVNLVNPLQNLTNATLLGKIWDHINTSYMNEAGQDIDSLWQLVNVRHRIPYFSTLYVPSSSFNEPRPLKQKKGNIRRRSGIPFRIAYMENDEEIPDPTMPDLIVASDSEDERRRRDSSEDDDRDGSDIQSYTSYASDRDYESDQSVEDNLETLHLKALEMYNQSSQVVVSDEHASERKNNPFLDLLGSLKGRFITINPVFRTDGKTTSVSRPGTRKKTRARSKPTGISQENSPIDDSSTKLTNNADEGAGEHKEVKKRKKKPKKSKKAELVPTRVTIPGSENSITLSPTSEQSETPESPTTITVDVKHESNQTKSHPCSSRLSVTSASLSTTTLPLPAEQKAESAHSYLSKLGETKAKIKTRPDQPVDAQPLSTSGNLKTRLLGAFGSRDRAIKEIEDPQQSKNSHMVFANLRRKTCEFASKLFASSATDKKGSITWDQFVQIMKELGFTYDPSTAGSSVRFDPSDRNLRSISFHKPHPKTRLHQNKLKNYRDKLNEYYGLSAEKFEMAMESVRGVAEDCDPELEV</sequence>
<evidence type="ECO:0000256" key="1">
    <source>
        <dbReference type="SAM" id="MobiDB-lite"/>
    </source>
</evidence>
<organism evidence="3 4">
    <name type="scientific">Pyrrhoderma noxium</name>
    <dbReference type="NCBI Taxonomy" id="2282107"/>
    <lineage>
        <taxon>Eukaryota</taxon>
        <taxon>Fungi</taxon>
        <taxon>Dikarya</taxon>
        <taxon>Basidiomycota</taxon>
        <taxon>Agaricomycotina</taxon>
        <taxon>Agaricomycetes</taxon>
        <taxon>Hymenochaetales</taxon>
        <taxon>Hymenochaetaceae</taxon>
        <taxon>Pyrrhoderma</taxon>
    </lineage>
</organism>
<feature type="compositionally biased region" description="Low complexity" evidence="1">
    <location>
        <begin position="656"/>
        <end position="669"/>
    </location>
</feature>
<evidence type="ECO:0000313" key="3">
    <source>
        <dbReference type="EMBL" id="PAV18834.1"/>
    </source>
</evidence>